<organism evidence="11 12">
    <name type="scientific">Chloropicon roscoffensis</name>
    <dbReference type="NCBI Taxonomy" id="1461544"/>
    <lineage>
        <taxon>Eukaryota</taxon>
        <taxon>Viridiplantae</taxon>
        <taxon>Chlorophyta</taxon>
        <taxon>Chloropicophyceae</taxon>
        <taxon>Chloropicales</taxon>
        <taxon>Chloropicaceae</taxon>
        <taxon>Chloropicon</taxon>
    </lineage>
</organism>
<evidence type="ECO:0000313" key="12">
    <source>
        <dbReference type="Proteomes" id="UP001472866"/>
    </source>
</evidence>
<dbReference type="Gene3D" id="1.10.238.10">
    <property type="entry name" value="EF-hand"/>
    <property type="match status" value="2"/>
</dbReference>
<dbReference type="InterPro" id="IPR002048">
    <property type="entry name" value="EF_hand_dom"/>
</dbReference>
<keyword evidence="1" id="KW-0132">Cell division</keyword>
<dbReference type="InterPro" id="IPR018247">
    <property type="entry name" value="EF_Hand_1_Ca_BS"/>
</dbReference>
<evidence type="ECO:0000259" key="10">
    <source>
        <dbReference type="PROSITE" id="PS50222"/>
    </source>
</evidence>
<dbReference type="GO" id="GO:0005509">
    <property type="term" value="F:calcium ion binding"/>
    <property type="evidence" value="ECO:0007669"/>
    <property type="project" value="InterPro"/>
</dbReference>
<dbReference type="PROSITE" id="PS00018">
    <property type="entry name" value="EF_HAND_1"/>
    <property type="match status" value="2"/>
</dbReference>
<dbReference type="SMART" id="SM00054">
    <property type="entry name" value="EFh"/>
    <property type="match status" value="2"/>
</dbReference>
<reference evidence="11 12" key="1">
    <citation type="submission" date="2024-03" db="EMBL/GenBank/DDBJ databases">
        <title>Complete genome sequence of the green alga Chloropicon roscoffensis RCC1871.</title>
        <authorList>
            <person name="Lemieux C."/>
            <person name="Pombert J.-F."/>
            <person name="Otis C."/>
            <person name="Turmel M."/>
        </authorList>
    </citation>
    <scope>NUCLEOTIDE SEQUENCE [LARGE SCALE GENOMIC DNA]</scope>
    <source>
        <strain evidence="11 12">RCC1871</strain>
    </source>
</reference>
<feature type="compositionally biased region" description="Low complexity" evidence="9">
    <location>
        <begin position="23"/>
        <end position="64"/>
    </location>
</feature>
<dbReference type="InterPro" id="IPR011992">
    <property type="entry name" value="EF-hand-dom_pair"/>
</dbReference>
<name>A0AAX4P2X6_9CHLO</name>
<keyword evidence="2" id="KW-0677">Repeat</keyword>
<keyword evidence="5" id="KW-0131">Cell cycle</keyword>
<evidence type="ECO:0000256" key="1">
    <source>
        <dbReference type="ARBA" id="ARBA00022618"/>
    </source>
</evidence>
<evidence type="ECO:0000256" key="9">
    <source>
        <dbReference type="SAM" id="MobiDB-lite"/>
    </source>
</evidence>
<feature type="domain" description="EF-hand" evidence="10">
    <location>
        <begin position="161"/>
        <end position="196"/>
    </location>
</feature>
<dbReference type="CDD" id="cd00051">
    <property type="entry name" value="EFh"/>
    <property type="match status" value="1"/>
</dbReference>
<proteinExistence type="predicted"/>
<dbReference type="PANTHER" id="PTHR23048:SF59">
    <property type="entry name" value="EF-HAND SUPERFAMILY PROTEIN"/>
    <property type="match status" value="1"/>
</dbReference>
<gene>
    <name evidence="11" type="ORF">HKI87_03g18650</name>
</gene>
<evidence type="ECO:0000256" key="7">
    <source>
        <dbReference type="ARBA" id="ARBA00039772"/>
    </source>
</evidence>
<dbReference type="SUPFAM" id="SSF47473">
    <property type="entry name" value="EF-hand"/>
    <property type="match status" value="1"/>
</dbReference>
<keyword evidence="4" id="KW-0106">Calcium</keyword>
<dbReference type="EMBL" id="CP151503">
    <property type="protein sequence ID" value="WZN60336.1"/>
    <property type="molecule type" value="Genomic_DNA"/>
</dbReference>
<keyword evidence="3" id="KW-0498">Mitosis</keyword>
<feature type="domain" description="EF-hand" evidence="10">
    <location>
        <begin position="197"/>
        <end position="232"/>
    </location>
</feature>
<dbReference type="PANTHER" id="PTHR23048">
    <property type="entry name" value="MYOSIN LIGHT CHAIN 1, 3"/>
    <property type="match status" value="1"/>
</dbReference>
<evidence type="ECO:0000256" key="6">
    <source>
        <dbReference type="ARBA" id="ARBA00037153"/>
    </source>
</evidence>
<evidence type="ECO:0000256" key="2">
    <source>
        <dbReference type="ARBA" id="ARBA00022737"/>
    </source>
</evidence>
<dbReference type="FunFam" id="1.10.238.10:FF:000003">
    <property type="entry name" value="Calmodulin A"/>
    <property type="match status" value="1"/>
</dbReference>
<dbReference type="AlphaFoldDB" id="A0AAX4P2X6"/>
<evidence type="ECO:0000256" key="5">
    <source>
        <dbReference type="ARBA" id="ARBA00023306"/>
    </source>
</evidence>
<feature type="region of interest" description="Disordered" evidence="9">
    <location>
        <begin position="1"/>
        <end position="83"/>
    </location>
</feature>
<dbReference type="InterPro" id="IPR050230">
    <property type="entry name" value="CALM/Myosin/TropC-like"/>
</dbReference>
<protein>
    <recommendedName>
        <fullName evidence="7">Caltractin</fullName>
    </recommendedName>
    <alternativeName>
        <fullName evidence="8">Centrin</fullName>
    </alternativeName>
</protein>
<comment type="function">
    <text evidence="6">This calcium-binding protein is found in the basal body complexes (the functional homolog of the centrosome in animal cell). In mitotic cells it is specifically associated with the poles of the mitotic spindles at the sites of the duplicated basal body complexes.</text>
</comment>
<sequence length="235" mass="26076">MSTTASTTPHLHGGVVSEAEVTPSSAPQSARSSSYYDTPGTAGTAPGSSPSAAGASSFSAPSSSVVSGQRRRNKNRKHLSEDEENELRGAFEVFVRGKDMNKKYVSYRETKCLLRALGFEVSKTEVTSLFSLYQKDPNNKEDGLEFFEFREIAMDKVLARDPAAERRRAFDLFDKDGSGTISLRDLRLLARQIGEECDDDFLMDLIDEFDLSGSGEIDREEFDRIMRNDDVDLDD</sequence>
<accession>A0AAX4P2X6</accession>
<evidence type="ECO:0000313" key="11">
    <source>
        <dbReference type="EMBL" id="WZN60336.1"/>
    </source>
</evidence>
<evidence type="ECO:0000256" key="3">
    <source>
        <dbReference type="ARBA" id="ARBA00022776"/>
    </source>
</evidence>
<evidence type="ECO:0000256" key="8">
    <source>
        <dbReference type="ARBA" id="ARBA00041736"/>
    </source>
</evidence>
<dbReference type="PROSITE" id="PS50222">
    <property type="entry name" value="EF_HAND_2"/>
    <property type="match status" value="2"/>
</dbReference>
<dbReference type="Proteomes" id="UP001472866">
    <property type="component" value="Chromosome 03"/>
</dbReference>
<keyword evidence="12" id="KW-1185">Reference proteome</keyword>
<dbReference type="GO" id="GO:0051301">
    <property type="term" value="P:cell division"/>
    <property type="evidence" value="ECO:0007669"/>
    <property type="project" value="UniProtKB-KW"/>
</dbReference>
<evidence type="ECO:0000256" key="4">
    <source>
        <dbReference type="ARBA" id="ARBA00022837"/>
    </source>
</evidence>
<dbReference type="Pfam" id="PF13499">
    <property type="entry name" value="EF-hand_7"/>
    <property type="match status" value="1"/>
</dbReference>
<dbReference type="GO" id="GO:0016460">
    <property type="term" value="C:myosin II complex"/>
    <property type="evidence" value="ECO:0007669"/>
    <property type="project" value="TreeGrafter"/>
</dbReference>